<sequence length="231" mass="25947">MLKPFLVLATLGLLPGPGPRPATHPKPAAVAPAPDSTSVRLRYGSPSAELNELMGRVLSIEEHRLELHDRRLAGRRLHLTWQEYRRGVPGPEKELTTDASLTRLDSAGRFRFTIYARQATPEQVENKFILPRASVTRSFKAAASQADKYSLRFDIHPTRRAADQAGAAPNSPAEEFSLPLGAKTILAVYTLPYEHEGMYLYCGLAQSRVPVTEWYRRFQVPHFVVYRARVE</sequence>
<proteinExistence type="predicted"/>
<protein>
    <submittedName>
        <fullName evidence="2">Uncharacterized protein</fullName>
    </submittedName>
</protein>
<dbReference type="EMBL" id="JABBGH010000001">
    <property type="protein sequence ID" value="NML63892.1"/>
    <property type="molecule type" value="Genomic_DNA"/>
</dbReference>
<accession>A0A7Y0AAS5</accession>
<keyword evidence="3" id="KW-1185">Reference proteome</keyword>
<feature type="region of interest" description="Disordered" evidence="1">
    <location>
        <begin position="18"/>
        <end position="37"/>
    </location>
</feature>
<organism evidence="2 3">
    <name type="scientific">Hymenobacter polaris</name>
    <dbReference type="NCBI Taxonomy" id="2682546"/>
    <lineage>
        <taxon>Bacteria</taxon>
        <taxon>Pseudomonadati</taxon>
        <taxon>Bacteroidota</taxon>
        <taxon>Cytophagia</taxon>
        <taxon>Cytophagales</taxon>
        <taxon>Hymenobacteraceae</taxon>
        <taxon>Hymenobacter</taxon>
    </lineage>
</organism>
<evidence type="ECO:0000313" key="3">
    <source>
        <dbReference type="Proteomes" id="UP000559626"/>
    </source>
</evidence>
<evidence type="ECO:0000256" key="1">
    <source>
        <dbReference type="SAM" id="MobiDB-lite"/>
    </source>
</evidence>
<evidence type="ECO:0000313" key="2">
    <source>
        <dbReference type="EMBL" id="NML63892.1"/>
    </source>
</evidence>
<dbReference type="Proteomes" id="UP000559626">
    <property type="component" value="Unassembled WGS sequence"/>
</dbReference>
<dbReference type="RefSeq" id="WP_169529222.1">
    <property type="nucleotide sequence ID" value="NZ_JABBGH010000001.1"/>
</dbReference>
<name>A0A7Y0AAS5_9BACT</name>
<reference evidence="2 3" key="1">
    <citation type="submission" date="2020-04" db="EMBL/GenBank/DDBJ databases">
        <title>Hymenobacter polaris sp. nov., isolated from Arctic soil.</title>
        <authorList>
            <person name="Dahal R.H."/>
        </authorList>
    </citation>
    <scope>NUCLEOTIDE SEQUENCE [LARGE SCALE GENOMIC DNA]</scope>
    <source>
        <strain evidence="2 3">RP-2-7</strain>
    </source>
</reference>
<dbReference type="AlphaFoldDB" id="A0A7Y0AAS5"/>
<gene>
    <name evidence="2" type="ORF">HHL22_01610</name>
</gene>
<comment type="caution">
    <text evidence="2">The sequence shown here is derived from an EMBL/GenBank/DDBJ whole genome shotgun (WGS) entry which is preliminary data.</text>
</comment>